<organism evidence="10 11">
    <name type="scientific">Sphaerochaeta pleomorpha (strain ATCC BAA-1885 / DSM 22778 / Grapes)</name>
    <dbReference type="NCBI Taxonomy" id="158190"/>
    <lineage>
        <taxon>Bacteria</taxon>
        <taxon>Pseudomonadati</taxon>
        <taxon>Spirochaetota</taxon>
        <taxon>Spirochaetia</taxon>
        <taxon>Spirochaetales</taxon>
        <taxon>Sphaerochaetaceae</taxon>
        <taxon>Sphaerochaeta</taxon>
    </lineage>
</organism>
<keyword evidence="3 8" id="KW-0949">S-adenosyl-L-methionine</keyword>
<evidence type="ECO:0000313" key="11">
    <source>
        <dbReference type="Proteomes" id="UP000005632"/>
    </source>
</evidence>
<dbReference type="PANTHER" id="PTHR43075">
    <property type="entry name" value="FORMATE LYASE ACTIVATING ENZYME, PUTATIVE (AFU_ORTHOLOGUE AFUA_2G15630)-RELATED"/>
    <property type="match status" value="1"/>
</dbReference>
<feature type="binding site" evidence="8">
    <location>
        <position position="79"/>
    </location>
    <ligand>
        <name>[4Fe-4S] cluster</name>
        <dbReference type="ChEBI" id="CHEBI:49883"/>
        <note>4Fe-4S-S-AdoMet</note>
    </ligand>
</feature>
<dbReference type="STRING" id="158190.SpiGrapes_2764"/>
<keyword evidence="10" id="KW-0456">Lyase</keyword>
<dbReference type="InterPro" id="IPR013785">
    <property type="entry name" value="Aldolase_TIM"/>
</dbReference>
<dbReference type="InterPro" id="IPR016431">
    <property type="entry name" value="Pyrv-formate_lyase-activ_prd"/>
</dbReference>
<feature type="domain" description="Radical SAM core" evidence="9">
    <location>
        <begin position="73"/>
        <end position="201"/>
    </location>
</feature>
<dbReference type="Pfam" id="PF04055">
    <property type="entry name" value="Radical_SAM"/>
    <property type="match status" value="1"/>
</dbReference>
<protein>
    <submittedName>
        <fullName evidence="10">Pyruvate formate lyase activating protein-like uncharacterized Fe-S protein</fullName>
    </submittedName>
</protein>
<comment type="similarity">
    <text evidence="1">Belongs to the organic radical-activating enzymes family.</text>
</comment>
<evidence type="ECO:0000256" key="1">
    <source>
        <dbReference type="ARBA" id="ARBA00009777"/>
    </source>
</evidence>
<dbReference type="InterPro" id="IPR001989">
    <property type="entry name" value="Radical_activat_CS"/>
</dbReference>
<keyword evidence="2" id="KW-0004">4Fe-4S</keyword>
<keyword evidence="4 8" id="KW-0479">Metal-binding</keyword>
<comment type="cofactor">
    <cofactor evidence="8">
        <name>[4Fe-4S] cluster</name>
        <dbReference type="ChEBI" id="CHEBI:49883"/>
    </cofactor>
    <text evidence="8">Binds 1 [4Fe-4S] cluster. The cluster is coordinated with 3 cysteines and an exchangeable S-adenosyl-L-methionine.</text>
</comment>
<dbReference type="PROSITE" id="PS01087">
    <property type="entry name" value="RADICAL_ACTIVATING"/>
    <property type="match status" value="1"/>
</dbReference>
<keyword evidence="10" id="KW-0670">Pyruvate</keyword>
<keyword evidence="6 8" id="KW-0408">Iron</keyword>
<evidence type="ECO:0000256" key="4">
    <source>
        <dbReference type="ARBA" id="ARBA00022723"/>
    </source>
</evidence>
<dbReference type="GO" id="GO:0016491">
    <property type="term" value="F:oxidoreductase activity"/>
    <property type="evidence" value="ECO:0007669"/>
    <property type="project" value="UniProtKB-KW"/>
</dbReference>
<dbReference type="GO" id="GO:0016829">
    <property type="term" value="F:lyase activity"/>
    <property type="evidence" value="ECO:0007669"/>
    <property type="project" value="UniProtKB-KW"/>
</dbReference>
<sequence length="341" mass="38213">MTTLNLEEVHTMSEFQKGLEAYTYCTLCPNYCRVDRTAGDIGRCGETDSVRVAWSGLHRGEEPPVTGEKGSGMIFFCGCPLHCAFCQNHQISAGLTGGDSSVGITVSIEELASMMIALQKMGATNINLVTGTHFIPSIIEAIKRARNQGLVLQIVWNSSGYESIEGLTLIDPYVDLYLIDVKTLDAEVAQRFCALAKYSEIIRPVMDFLVARHSEVTFDEKGNMQGLLVRHLLFPLTLPATKEFLHYFAKTLKNHAWLSLMVQFVPPKGDVTFPEITEKEYDSLIDLMEELEIEEGFVQELADNIPWIPDFNRDVPFPSSFAEVSPYFLALKQKAMHQETR</sequence>
<name>G8QVZ7_SPHPG</name>
<dbReference type="EMBL" id="CP003155">
    <property type="protein sequence ID" value="AEV30521.1"/>
    <property type="molecule type" value="Genomic_DNA"/>
</dbReference>
<accession>G8QVZ7</accession>
<evidence type="ECO:0000256" key="7">
    <source>
        <dbReference type="ARBA" id="ARBA00023014"/>
    </source>
</evidence>
<dbReference type="InterPro" id="IPR058240">
    <property type="entry name" value="rSAM_sf"/>
</dbReference>
<evidence type="ECO:0000259" key="9">
    <source>
        <dbReference type="Pfam" id="PF04055"/>
    </source>
</evidence>
<evidence type="ECO:0000256" key="8">
    <source>
        <dbReference type="PIRSR" id="PIRSR004869-50"/>
    </source>
</evidence>
<evidence type="ECO:0000256" key="2">
    <source>
        <dbReference type="ARBA" id="ARBA00022485"/>
    </source>
</evidence>
<dbReference type="SUPFAM" id="SSF102114">
    <property type="entry name" value="Radical SAM enzymes"/>
    <property type="match status" value="1"/>
</dbReference>
<dbReference type="Proteomes" id="UP000005632">
    <property type="component" value="Chromosome"/>
</dbReference>
<dbReference type="GO" id="GO:0046872">
    <property type="term" value="F:metal ion binding"/>
    <property type="evidence" value="ECO:0007669"/>
    <property type="project" value="UniProtKB-KW"/>
</dbReference>
<proteinExistence type="inferred from homology"/>
<keyword evidence="11" id="KW-1185">Reference proteome</keyword>
<dbReference type="InterPro" id="IPR040085">
    <property type="entry name" value="MJ0674-like"/>
</dbReference>
<feature type="binding site" evidence="8">
    <location>
        <position position="86"/>
    </location>
    <ligand>
        <name>[4Fe-4S] cluster</name>
        <dbReference type="ChEBI" id="CHEBI:49883"/>
        <note>4Fe-4S-S-AdoMet</note>
    </ligand>
</feature>
<dbReference type="AlphaFoldDB" id="G8QVZ7"/>
<dbReference type="SFLD" id="SFLDS00029">
    <property type="entry name" value="Radical_SAM"/>
    <property type="match status" value="1"/>
</dbReference>
<dbReference type="PANTHER" id="PTHR43075:SF1">
    <property type="entry name" value="FORMATE LYASE ACTIVATING ENZYME, PUTATIVE (AFU_ORTHOLOGUE AFUA_2G15630)-RELATED"/>
    <property type="match status" value="1"/>
</dbReference>
<evidence type="ECO:0000256" key="5">
    <source>
        <dbReference type="ARBA" id="ARBA00023002"/>
    </source>
</evidence>
<dbReference type="eggNOG" id="COG1313">
    <property type="taxonomic scope" value="Bacteria"/>
</dbReference>
<gene>
    <name evidence="10" type="ordered locus">SpiGrapes_2764</name>
</gene>
<feature type="binding site" evidence="8">
    <location>
        <position position="83"/>
    </location>
    <ligand>
        <name>[4Fe-4S] cluster</name>
        <dbReference type="ChEBI" id="CHEBI:49883"/>
        <note>4Fe-4S-S-AdoMet</note>
    </ligand>
</feature>
<dbReference type="PIRSF" id="PIRSF004869">
    <property type="entry name" value="PflX_prd"/>
    <property type="match status" value="1"/>
</dbReference>
<dbReference type="GO" id="GO:0051539">
    <property type="term" value="F:4 iron, 4 sulfur cluster binding"/>
    <property type="evidence" value="ECO:0007669"/>
    <property type="project" value="UniProtKB-KW"/>
</dbReference>
<dbReference type="KEGG" id="sgp:SpiGrapes_2764"/>
<dbReference type="InterPro" id="IPR007197">
    <property type="entry name" value="rSAM"/>
</dbReference>
<keyword evidence="5" id="KW-0560">Oxidoreductase</keyword>
<evidence type="ECO:0000256" key="6">
    <source>
        <dbReference type="ARBA" id="ARBA00023004"/>
    </source>
</evidence>
<reference evidence="10 11" key="1">
    <citation type="submission" date="2011-11" db="EMBL/GenBank/DDBJ databases">
        <title>Complete sequence of Spirochaeta sp. grapes.</title>
        <authorList>
            <consortium name="US DOE Joint Genome Institute"/>
            <person name="Lucas S."/>
            <person name="Han J."/>
            <person name="Lapidus A."/>
            <person name="Cheng J.-F."/>
            <person name="Goodwin L."/>
            <person name="Pitluck S."/>
            <person name="Peters L."/>
            <person name="Ovchinnikova G."/>
            <person name="Munk A.C."/>
            <person name="Detter J.C."/>
            <person name="Han C."/>
            <person name="Tapia R."/>
            <person name="Land M."/>
            <person name="Hauser L."/>
            <person name="Kyrpides N."/>
            <person name="Ivanova N."/>
            <person name="Pagani I."/>
            <person name="Ritalahtilisa K."/>
            <person name="Loeffler F."/>
            <person name="Woyke T."/>
        </authorList>
    </citation>
    <scope>NUCLEOTIDE SEQUENCE [LARGE SCALE GENOMIC DNA]</scope>
    <source>
        <strain evidence="11">ATCC BAA-1885 / DSM 22778 / Grapes</strain>
    </source>
</reference>
<evidence type="ECO:0000256" key="3">
    <source>
        <dbReference type="ARBA" id="ARBA00022691"/>
    </source>
</evidence>
<dbReference type="SFLD" id="SFLDG01099">
    <property type="entry name" value="Uncharacterised_Radical_SAM_Su"/>
    <property type="match status" value="1"/>
</dbReference>
<dbReference type="Gene3D" id="3.20.20.70">
    <property type="entry name" value="Aldolase class I"/>
    <property type="match status" value="1"/>
</dbReference>
<evidence type="ECO:0000313" key="10">
    <source>
        <dbReference type="EMBL" id="AEV30521.1"/>
    </source>
</evidence>
<dbReference type="HOGENOM" id="CLU_062674_0_1_12"/>
<keyword evidence="7 8" id="KW-0411">Iron-sulfur</keyword>